<dbReference type="SMART" id="SM00233">
    <property type="entry name" value="PH"/>
    <property type="match status" value="1"/>
</dbReference>
<proteinExistence type="predicted"/>
<keyword evidence="3" id="KW-1185">Reference proteome</keyword>
<dbReference type="AlphaFoldDB" id="A0A016TI06"/>
<evidence type="ECO:0000313" key="2">
    <source>
        <dbReference type="EMBL" id="EYC02297.1"/>
    </source>
</evidence>
<dbReference type="InterPro" id="IPR001849">
    <property type="entry name" value="PH_domain"/>
</dbReference>
<organism evidence="2 3">
    <name type="scientific">Ancylostoma ceylanicum</name>
    <dbReference type="NCBI Taxonomy" id="53326"/>
    <lineage>
        <taxon>Eukaryota</taxon>
        <taxon>Metazoa</taxon>
        <taxon>Ecdysozoa</taxon>
        <taxon>Nematoda</taxon>
        <taxon>Chromadorea</taxon>
        <taxon>Rhabditida</taxon>
        <taxon>Rhabditina</taxon>
        <taxon>Rhabditomorpha</taxon>
        <taxon>Strongyloidea</taxon>
        <taxon>Ancylostomatidae</taxon>
        <taxon>Ancylostomatinae</taxon>
        <taxon>Ancylostoma</taxon>
    </lineage>
</organism>
<evidence type="ECO:0000259" key="1">
    <source>
        <dbReference type="SMART" id="SM00233"/>
    </source>
</evidence>
<gene>
    <name evidence="2" type="primary">Acey_s0101.g3419</name>
    <name evidence="2" type="ORF">Y032_0101g3419</name>
</gene>
<dbReference type="EMBL" id="JARK01001437">
    <property type="protein sequence ID" value="EYC02297.1"/>
    <property type="molecule type" value="Genomic_DNA"/>
</dbReference>
<accession>A0A016TI06</accession>
<evidence type="ECO:0000313" key="3">
    <source>
        <dbReference type="Proteomes" id="UP000024635"/>
    </source>
</evidence>
<protein>
    <recommendedName>
        <fullName evidence="1">PH domain-containing protein</fullName>
    </recommendedName>
</protein>
<dbReference type="OrthoDB" id="5864282at2759"/>
<dbReference type="Proteomes" id="UP000024635">
    <property type="component" value="Unassembled WGS sequence"/>
</dbReference>
<sequence>MDKYNRTPPKMDLETAVAPSPIEIEPPDIEGEVLLTLKKKKPQRRHRTRKYHAILTKGYLQLFTNRQATTHRYQIDLSKVIISEENGAIVLGFRVESHALVPEDTKNFEKWKDAVLLHQQYRRVRTR</sequence>
<name>A0A016TI06_9BILA</name>
<feature type="domain" description="PH" evidence="1">
    <location>
        <begin position="27"/>
        <end position="122"/>
    </location>
</feature>
<dbReference type="SUPFAM" id="SSF50729">
    <property type="entry name" value="PH domain-like"/>
    <property type="match status" value="1"/>
</dbReference>
<comment type="caution">
    <text evidence="2">The sequence shown here is derived from an EMBL/GenBank/DDBJ whole genome shotgun (WGS) entry which is preliminary data.</text>
</comment>
<reference evidence="3" key="1">
    <citation type="journal article" date="2015" name="Nat. Genet.">
        <title>The genome and transcriptome of the zoonotic hookworm Ancylostoma ceylanicum identify infection-specific gene families.</title>
        <authorList>
            <person name="Schwarz E.M."/>
            <person name="Hu Y."/>
            <person name="Antoshechkin I."/>
            <person name="Miller M.M."/>
            <person name="Sternberg P.W."/>
            <person name="Aroian R.V."/>
        </authorList>
    </citation>
    <scope>NUCLEOTIDE SEQUENCE</scope>
    <source>
        <strain evidence="3">HY135</strain>
    </source>
</reference>